<keyword evidence="9" id="KW-1185">Reference proteome</keyword>
<evidence type="ECO:0000313" key="8">
    <source>
        <dbReference type="EMBL" id="GJE99762.1"/>
    </source>
</evidence>
<dbReference type="EC" id="1.5.5.2" evidence="2 5"/>
<evidence type="ECO:0000256" key="6">
    <source>
        <dbReference type="SAM" id="MobiDB-lite"/>
    </source>
</evidence>
<dbReference type="EMBL" id="BPQB01000119">
    <property type="protein sequence ID" value="GJE99762.1"/>
    <property type="molecule type" value="Genomic_DNA"/>
</dbReference>
<dbReference type="GO" id="GO:0071949">
    <property type="term" value="F:FAD binding"/>
    <property type="evidence" value="ECO:0007669"/>
    <property type="project" value="TreeGrafter"/>
</dbReference>
<comment type="caution">
    <text evidence="8">The sequence shown here is derived from an EMBL/GenBank/DDBJ whole genome shotgun (WGS) entry which is preliminary data.</text>
</comment>
<protein>
    <recommendedName>
        <fullName evidence="2 5">Proline dehydrogenase</fullName>
        <ecNumber evidence="2 5">1.5.5.2</ecNumber>
    </recommendedName>
</protein>
<dbReference type="GO" id="GO:0004657">
    <property type="term" value="F:proline dehydrogenase activity"/>
    <property type="evidence" value="ECO:0007669"/>
    <property type="project" value="UniProtKB-EC"/>
</dbReference>
<comment type="function">
    <text evidence="5">Converts proline to delta-1-pyrroline-5-carboxylate.</text>
</comment>
<dbReference type="AlphaFoldDB" id="A0A9P3LMY1"/>
<dbReference type="InterPro" id="IPR015659">
    <property type="entry name" value="Proline_oxidase"/>
</dbReference>
<comment type="similarity">
    <text evidence="1 5">Belongs to the proline oxidase family.</text>
</comment>
<keyword evidence="5" id="KW-0285">Flavoprotein</keyword>
<feature type="domain" description="Proline dehydrogenase" evidence="7">
    <location>
        <begin position="206"/>
        <end position="544"/>
    </location>
</feature>
<feature type="region of interest" description="Disordered" evidence="6">
    <location>
        <begin position="376"/>
        <end position="398"/>
    </location>
</feature>
<dbReference type="InterPro" id="IPR029041">
    <property type="entry name" value="FAD-linked_oxidoreductase-like"/>
</dbReference>
<gene>
    <name evidence="8" type="ORF">PsYK624_160330</name>
</gene>
<reference evidence="8 9" key="1">
    <citation type="submission" date="2021-08" db="EMBL/GenBank/DDBJ databases">
        <title>Draft Genome Sequence of Phanerochaete sordida strain YK-624.</title>
        <authorList>
            <person name="Mori T."/>
            <person name="Dohra H."/>
            <person name="Suzuki T."/>
            <person name="Kawagishi H."/>
            <person name="Hirai H."/>
        </authorList>
    </citation>
    <scope>NUCLEOTIDE SEQUENCE [LARGE SCALE GENOMIC DNA]</scope>
    <source>
        <strain evidence="8 9">YK-624</strain>
    </source>
</reference>
<sequence>MSFRLLWGTFPRLSRPPLSRAFASAPPRAARSRLPALGVASGLTLASYLWLKDQPVHADAEEAKREHPSPPLSSFVRAYVVYAMCSVPPLVDWSPQILSTLLSIPVISDVTKALVRVTFFDQFVGGETAEGALPLVEQLRAENKGCLFAYSVEVDEHEAAGKAKGNSVQSVHKECIREMIHSIDVAADFEDGHLPPGSSKGRRTWVAIKLSALLTNTESLVNFSRHLIQNRPAASIAFPGTPHPSDLDVLHQKAGTSDAMTEQDIAALKELYVDLTAVCQHAQERGVKIIIDAEHSWYQPALDAFALGLMSTFNRPSSSTESPNVQPLVLNTYQAYLRRNESHLLETLKTARENGFSLGVKLVRGAYHPHELAAHAPAHSPNAKSSHTPSISPDTLPPVWSTKPETDACYNKCVDILVDAVAADVAPRSSWFGKSSAAQAPTVGVLFGTHNWESCRRVLNRLVEKGLATADGATPDREPIVRIGSEVTERIALAQLYGMHDDLTDYLVGRTRSSTPFVIKYVPYGSLAEVMPYLSRRAIENKSVLGDGAAAAERKRAWDGIKRKLFG</sequence>
<dbReference type="SUPFAM" id="SSF51730">
    <property type="entry name" value="FAD-linked oxidoreductase"/>
    <property type="match status" value="1"/>
</dbReference>
<evidence type="ECO:0000256" key="5">
    <source>
        <dbReference type="RuleBase" id="RU364054"/>
    </source>
</evidence>
<accession>A0A9P3LMY1</accession>
<dbReference type="OrthoDB" id="5464at2759"/>
<feature type="compositionally biased region" description="Polar residues" evidence="6">
    <location>
        <begin position="382"/>
        <end position="393"/>
    </location>
</feature>
<dbReference type="GO" id="GO:0010133">
    <property type="term" value="P:L-proline catabolic process to L-glutamate"/>
    <property type="evidence" value="ECO:0007669"/>
    <property type="project" value="TreeGrafter"/>
</dbReference>
<evidence type="ECO:0000256" key="3">
    <source>
        <dbReference type="ARBA" id="ARBA00023002"/>
    </source>
</evidence>
<evidence type="ECO:0000313" key="9">
    <source>
        <dbReference type="Proteomes" id="UP000703269"/>
    </source>
</evidence>
<evidence type="ECO:0000256" key="4">
    <source>
        <dbReference type="ARBA" id="ARBA00023062"/>
    </source>
</evidence>
<dbReference type="Gene3D" id="3.20.20.220">
    <property type="match status" value="1"/>
</dbReference>
<comment type="catalytic activity">
    <reaction evidence="5">
        <text>L-proline + a quinone = (S)-1-pyrroline-5-carboxylate + a quinol + H(+)</text>
        <dbReference type="Rhea" id="RHEA:23784"/>
        <dbReference type="ChEBI" id="CHEBI:15378"/>
        <dbReference type="ChEBI" id="CHEBI:17388"/>
        <dbReference type="ChEBI" id="CHEBI:24646"/>
        <dbReference type="ChEBI" id="CHEBI:60039"/>
        <dbReference type="ChEBI" id="CHEBI:132124"/>
        <dbReference type="EC" id="1.5.5.2"/>
    </reaction>
</comment>
<dbReference type="PANTHER" id="PTHR13914">
    <property type="entry name" value="PROLINE OXIDASE"/>
    <property type="match status" value="1"/>
</dbReference>
<proteinExistence type="inferred from homology"/>
<keyword evidence="5" id="KW-0274">FAD</keyword>
<keyword evidence="4 5" id="KW-0642">Proline metabolism</keyword>
<dbReference type="Pfam" id="PF01619">
    <property type="entry name" value="Pro_dh"/>
    <property type="match status" value="1"/>
</dbReference>
<comment type="cofactor">
    <cofactor evidence="5">
        <name>FAD</name>
        <dbReference type="ChEBI" id="CHEBI:57692"/>
    </cofactor>
</comment>
<keyword evidence="3 5" id="KW-0560">Oxidoreductase</keyword>
<dbReference type="Proteomes" id="UP000703269">
    <property type="component" value="Unassembled WGS sequence"/>
</dbReference>
<organism evidence="8 9">
    <name type="scientific">Phanerochaete sordida</name>
    <dbReference type="NCBI Taxonomy" id="48140"/>
    <lineage>
        <taxon>Eukaryota</taxon>
        <taxon>Fungi</taxon>
        <taxon>Dikarya</taxon>
        <taxon>Basidiomycota</taxon>
        <taxon>Agaricomycotina</taxon>
        <taxon>Agaricomycetes</taxon>
        <taxon>Polyporales</taxon>
        <taxon>Phanerochaetaceae</taxon>
        <taxon>Phanerochaete</taxon>
    </lineage>
</organism>
<dbReference type="GO" id="GO:0005739">
    <property type="term" value="C:mitochondrion"/>
    <property type="evidence" value="ECO:0007669"/>
    <property type="project" value="TreeGrafter"/>
</dbReference>
<evidence type="ECO:0000259" key="7">
    <source>
        <dbReference type="Pfam" id="PF01619"/>
    </source>
</evidence>
<evidence type="ECO:0000256" key="1">
    <source>
        <dbReference type="ARBA" id="ARBA00005869"/>
    </source>
</evidence>
<name>A0A9P3LMY1_9APHY</name>
<dbReference type="PANTHER" id="PTHR13914:SF0">
    <property type="entry name" value="PROLINE DEHYDROGENASE 1, MITOCHONDRIAL"/>
    <property type="match status" value="1"/>
</dbReference>
<evidence type="ECO:0000256" key="2">
    <source>
        <dbReference type="ARBA" id="ARBA00012695"/>
    </source>
</evidence>
<dbReference type="InterPro" id="IPR002872">
    <property type="entry name" value="Proline_DH_dom"/>
</dbReference>